<dbReference type="SUPFAM" id="SSF55681">
    <property type="entry name" value="Class II aaRS and biotin synthetases"/>
    <property type="match status" value="1"/>
</dbReference>
<dbReference type="PANTHER" id="PTHR43707:SF1">
    <property type="entry name" value="HISTIDINE--TRNA LIGASE, MITOCHONDRIAL-RELATED"/>
    <property type="match status" value="1"/>
</dbReference>
<dbReference type="Pfam" id="PF13393">
    <property type="entry name" value="tRNA-synt_His"/>
    <property type="match status" value="1"/>
</dbReference>
<proteinExistence type="predicted"/>
<protein>
    <recommendedName>
        <fullName evidence="2">Histidine--tRNA ligase</fullName>
    </recommendedName>
</protein>
<evidence type="ECO:0000313" key="5">
    <source>
        <dbReference type="Proteomes" id="UP000196027"/>
    </source>
</evidence>
<dbReference type="InterPro" id="IPR006195">
    <property type="entry name" value="aa-tRNA-synth_II"/>
</dbReference>
<keyword evidence="4" id="KW-0328">Glycosyltransferase</keyword>
<evidence type="ECO:0000256" key="1">
    <source>
        <dbReference type="ARBA" id="ARBA00011738"/>
    </source>
</evidence>
<dbReference type="GO" id="GO:0004821">
    <property type="term" value="F:histidine-tRNA ligase activity"/>
    <property type="evidence" value="ECO:0007669"/>
    <property type="project" value="TreeGrafter"/>
</dbReference>
<feature type="domain" description="Aminoacyl-transfer RNA synthetases class-II family profile" evidence="3">
    <location>
        <begin position="39"/>
        <end position="194"/>
    </location>
</feature>
<reference evidence="4 5" key="1">
    <citation type="submission" date="2017-05" db="EMBL/GenBank/DDBJ databases">
        <title>Genomic insights into alkan degradation activity of Oleiphilus messinensis.</title>
        <authorList>
            <person name="Kozyavkin S.A."/>
            <person name="Slesarev A.I."/>
            <person name="Golyshin P.N."/>
            <person name="Korzhenkov A."/>
            <person name="Golyshina O.N."/>
            <person name="Toshchakov S.V."/>
        </authorList>
    </citation>
    <scope>NUCLEOTIDE SEQUENCE [LARGE SCALE GENOMIC DNA]</scope>
    <source>
        <strain evidence="4 5">ME102</strain>
    </source>
</reference>
<keyword evidence="4" id="KW-0808">Transferase</keyword>
<keyword evidence="5" id="KW-1185">Reference proteome</keyword>
<evidence type="ECO:0000259" key="3">
    <source>
        <dbReference type="PROSITE" id="PS50862"/>
    </source>
</evidence>
<accession>A0A1Y0IC51</accession>
<dbReference type="Proteomes" id="UP000196027">
    <property type="component" value="Chromosome"/>
</dbReference>
<dbReference type="InterPro" id="IPR045864">
    <property type="entry name" value="aa-tRNA-synth_II/BPL/LPL"/>
</dbReference>
<dbReference type="GO" id="GO:0005737">
    <property type="term" value="C:cytoplasm"/>
    <property type="evidence" value="ECO:0007669"/>
    <property type="project" value="InterPro"/>
</dbReference>
<comment type="subunit">
    <text evidence="1">Homodimer.</text>
</comment>
<evidence type="ECO:0000256" key="2">
    <source>
        <dbReference type="ARBA" id="ARBA00017399"/>
    </source>
</evidence>
<dbReference type="InterPro" id="IPR041715">
    <property type="entry name" value="HisRS-like_core"/>
</dbReference>
<dbReference type="GO" id="GO:0006427">
    <property type="term" value="P:histidyl-tRNA aminoacylation"/>
    <property type="evidence" value="ECO:0007669"/>
    <property type="project" value="TreeGrafter"/>
</dbReference>
<sequence>MRGLFYWFLKSDRSIDMELRIERQTRGVRIITGDQARERRKLLNQLIDIADEFGFSEITLPSIEPAQIYVDKAGSEILSQMYTFPDKKQRALCLRPEATATIQLIADRYFARKKDVRLWYFERCWRYEKPQEGRYREFLQFGMEVINPSSDNVAAELVDIAERMIALRTRNYVVQTAVKRGLDYYTADGFEISIPSLGAQKQVLGGGRYRQGVGFAIGFDRLMLCPSSEEGQFEKQEAE</sequence>
<dbReference type="KEGG" id="ome:OLMES_4079"/>
<dbReference type="AlphaFoldDB" id="A0A1Y0IC51"/>
<organism evidence="4 5">
    <name type="scientific">Oleiphilus messinensis</name>
    <dbReference type="NCBI Taxonomy" id="141451"/>
    <lineage>
        <taxon>Bacteria</taxon>
        <taxon>Pseudomonadati</taxon>
        <taxon>Pseudomonadota</taxon>
        <taxon>Gammaproteobacteria</taxon>
        <taxon>Oceanospirillales</taxon>
        <taxon>Oleiphilaceae</taxon>
        <taxon>Oleiphilus</taxon>
    </lineage>
</organism>
<gene>
    <name evidence="4" type="ORF">OLMES_4079</name>
</gene>
<evidence type="ECO:0000313" key="4">
    <source>
        <dbReference type="EMBL" id="ARU58097.1"/>
    </source>
</evidence>
<dbReference type="PROSITE" id="PS50862">
    <property type="entry name" value="AA_TRNA_LIGASE_II"/>
    <property type="match status" value="1"/>
</dbReference>
<dbReference type="InterPro" id="IPR004516">
    <property type="entry name" value="HisRS/HisZ"/>
</dbReference>
<dbReference type="Gene3D" id="3.30.930.10">
    <property type="entry name" value="Bira Bifunctional Protein, Domain 2"/>
    <property type="match status" value="2"/>
</dbReference>
<dbReference type="GO" id="GO:0016757">
    <property type="term" value="F:glycosyltransferase activity"/>
    <property type="evidence" value="ECO:0007669"/>
    <property type="project" value="UniProtKB-KW"/>
</dbReference>
<dbReference type="PANTHER" id="PTHR43707">
    <property type="entry name" value="HISTIDYL-TRNA SYNTHETASE"/>
    <property type="match status" value="1"/>
</dbReference>
<dbReference type="EMBL" id="CP021425">
    <property type="protein sequence ID" value="ARU58097.1"/>
    <property type="molecule type" value="Genomic_DNA"/>
</dbReference>
<name>A0A1Y0IC51_9GAMM</name>